<evidence type="ECO:0000256" key="1">
    <source>
        <dbReference type="ARBA" id="ARBA00022574"/>
    </source>
</evidence>
<dbReference type="PROSITE" id="PS50294">
    <property type="entry name" value="WD_REPEATS_REGION"/>
    <property type="match status" value="3"/>
</dbReference>
<sequence>MASLTNQGDFPYDVQFPSRGILPPDFKAWGSASARAHKDRVNAVGWSNDGKRLGSVSSDKSLRIWPEKALDSGRPDAKMATAMIGHSDKVVQLAWHPLDSNLLTTVSLDKTIRCWDIRARAPTTTLQLSSAAYNLAYHPDGQTLAAGAETIGFYDLRHPTGPQRTIERQQQADRINHDFRWSKDGELFTICCNDGSFEAYLYPSFELEFSNKGHTSDATKIEFTKDRRYMLTGGGDAVVNVWDLEEWICLRSINQIEGLVRSISVNSISECVAIGTDDRNISIASIHTGETLHSFKTGAKTKSLAWHPSKLLLAYASEDITREEHMREPGMMNISSSVRVWGKGVGRPSA</sequence>
<dbReference type="AlphaFoldDB" id="A0A4T0NMG9"/>
<evidence type="ECO:0000313" key="7">
    <source>
        <dbReference type="Proteomes" id="UP000307169"/>
    </source>
</evidence>
<dbReference type="InterPro" id="IPR019775">
    <property type="entry name" value="WD40_repeat_CS"/>
</dbReference>
<reference evidence="7 8" key="1">
    <citation type="submission" date="2019-03" db="EMBL/GenBank/DDBJ databases">
        <title>Sequencing 25 genomes of Wallemia mellicola.</title>
        <authorList>
            <person name="Gostincar C."/>
        </authorList>
    </citation>
    <scope>NUCLEOTIDE SEQUENCE [LARGE SCALE GENOMIC DNA]</scope>
    <source>
        <strain evidence="6 7">EXF-1262</strain>
        <strain evidence="5 8">EXF-6152</strain>
    </source>
</reference>
<feature type="repeat" description="WD" evidence="4">
    <location>
        <begin position="34"/>
        <end position="65"/>
    </location>
</feature>
<dbReference type="InterPro" id="IPR001680">
    <property type="entry name" value="WD40_rpt"/>
</dbReference>
<accession>A0A4T0NMG9</accession>
<protein>
    <submittedName>
        <fullName evidence="6">WD40 repeat-like protein</fullName>
    </submittedName>
</protein>
<dbReference type="Gene3D" id="2.130.10.10">
    <property type="entry name" value="YVTN repeat-like/Quinoprotein amine dehydrogenase"/>
    <property type="match status" value="2"/>
</dbReference>
<evidence type="ECO:0000256" key="3">
    <source>
        <dbReference type="ARBA" id="ARBA00046343"/>
    </source>
</evidence>
<dbReference type="InterPro" id="IPR036322">
    <property type="entry name" value="WD40_repeat_dom_sf"/>
</dbReference>
<evidence type="ECO:0000313" key="5">
    <source>
        <dbReference type="EMBL" id="TIB76704.1"/>
    </source>
</evidence>
<dbReference type="PANTHER" id="PTHR22839">
    <property type="entry name" value="THO COMPLEX SUBUNIT 3 THO3"/>
    <property type="match status" value="1"/>
</dbReference>
<dbReference type="PROSITE" id="PS50082">
    <property type="entry name" value="WD_REPEATS_2"/>
    <property type="match status" value="3"/>
</dbReference>
<dbReference type="InterPro" id="IPR015943">
    <property type="entry name" value="WD40/YVTN_repeat-like_dom_sf"/>
</dbReference>
<comment type="caution">
    <text evidence="6">The sequence shown here is derived from an EMBL/GenBank/DDBJ whole genome shotgun (WGS) entry which is preliminary data.</text>
</comment>
<dbReference type="InterPro" id="IPR020472">
    <property type="entry name" value="WD40_PAC1"/>
</dbReference>
<dbReference type="SUPFAM" id="SSF50978">
    <property type="entry name" value="WD40 repeat-like"/>
    <property type="match status" value="1"/>
</dbReference>
<dbReference type="InterPro" id="IPR040132">
    <property type="entry name" value="Tex1/THOC3"/>
</dbReference>
<dbReference type="PRINTS" id="PR00320">
    <property type="entry name" value="GPROTEINBRPT"/>
</dbReference>
<dbReference type="EMBL" id="SPRC01000042">
    <property type="protein sequence ID" value="TIB76704.1"/>
    <property type="molecule type" value="Genomic_DNA"/>
</dbReference>
<dbReference type="Pfam" id="PF00400">
    <property type="entry name" value="WD40"/>
    <property type="match status" value="3"/>
</dbReference>
<dbReference type="SMART" id="SM00320">
    <property type="entry name" value="WD40"/>
    <property type="match status" value="6"/>
</dbReference>
<dbReference type="GO" id="GO:0000445">
    <property type="term" value="C:THO complex part of transcription export complex"/>
    <property type="evidence" value="ECO:0007669"/>
    <property type="project" value="TreeGrafter"/>
</dbReference>
<evidence type="ECO:0000256" key="2">
    <source>
        <dbReference type="ARBA" id="ARBA00022737"/>
    </source>
</evidence>
<evidence type="ECO:0000313" key="8">
    <source>
        <dbReference type="Proteomes" id="UP000310685"/>
    </source>
</evidence>
<name>A0A4T0NMG9_9BASI</name>
<dbReference type="Proteomes" id="UP000307169">
    <property type="component" value="Unassembled WGS sequence"/>
</dbReference>
<dbReference type="PANTHER" id="PTHR22839:SF0">
    <property type="entry name" value="THO COMPLEX SUBUNIT 3"/>
    <property type="match status" value="1"/>
</dbReference>
<organism evidence="6 7">
    <name type="scientific">Wallemia mellicola</name>
    <dbReference type="NCBI Taxonomy" id="1708541"/>
    <lineage>
        <taxon>Eukaryota</taxon>
        <taxon>Fungi</taxon>
        <taxon>Dikarya</taxon>
        <taxon>Basidiomycota</taxon>
        <taxon>Wallemiomycotina</taxon>
        <taxon>Wallemiomycetes</taxon>
        <taxon>Wallemiales</taxon>
        <taxon>Wallemiaceae</taxon>
        <taxon>Wallemia</taxon>
    </lineage>
</organism>
<dbReference type="PROSITE" id="PS00678">
    <property type="entry name" value="WD_REPEATS_1"/>
    <property type="match status" value="1"/>
</dbReference>
<proteinExistence type="inferred from homology"/>
<dbReference type="GO" id="GO:0006406">
    <property type="term" value="P:mRNA export from nucleus"/>
    <property type="evidence" value="ECO:0007669"/>
    <property type="project" value="InterPro"/>
</dbReference>
<feature type="repeat" description="WD" evidence="4">
    <location>
        <begin position="83"/>
        <end position="125"/>
    </location>
</feature>
<feature type="repeat" description="WD" evidence="4">
    <location>
        <begin position="211"/>
        <end position="245"/>
    </location>
</feature>
<keyword evidence="1 4" id="KW-0853">WD repeat</keyword>
<comment type="similarity">
    <text evidence="3">Belongs to the THOC3 family.</text>
</comment>
<dbReference type="Proteomes" id="UP000310685">
    <property type="component" value="Unassembled WGS sequence"/>
</dbReference>
<dbReference type="EMBL" id="SPRH01000046">
    <property type="protein sequence ID" value="TIB97608.1"/>
    <property type="molecule type" value="Genomic_DNA"/>
</dbReference>
<gene>
    <name evidence="6" type="ORF">E3Q17_03341</name>
    <name evidence="5" type="ORF">E3Q22_03399</name>
</gene>
<keyword evidence="2" id="KW-0677">Repeat</keyword>
<evidence type="ECO:0000256" key="4">
    <source>
        <dbReference type="PROSITE-ProRule" id="PRU00221"/>
    </source>
</evidence>
<evidence type="ECO:0000313" key="6">
    <source>
        <dbReference type="EMBL" id="TIB97608.1"/>
    </source>
</evidence>